<evidence type="ECO:0000313" key="2">
    <source>
        <dbReference type="EMBL" id="EFP10146.1"/>
    </source>
</evidence>
<dbReference type="InParanoid" id="E3MVH2"/>
<feature type="transmembrane region" description="Helical" evidence="1">
    <location>
        <begin position="12"/>
        <end position="32"/>
    </location>
</feature>
<dbReference type="PANTHER" id="PTHR31847:SF1">
    <property type="entry name" value="DUF1084 DOMAIN-CONTAINING PROTEIN-RELATED"/>
    <property type="match status" value="1"/>
</dbReference>
<feature type="transmembrane region" description="Helical" evidence="1">
    <location>
        <begin position="38"/>
        <end position="56"/>
    </location>
</feature>
<keyword evidence="1" id="KW-0472">Membrane</keyword>
<feature type="transmembrane region" description="Helical" evidence="1">
    <location>
        <begin position="76"/>
        <end position="95"/>
    </location>
</feature>
<accession>E3MVH2</accession>
<organism evidence="3">
    <name type="scientific">Caenorhabditis remanei</name>
    <name type="common">Caenorhabditis vulgaris</name>
    <dbReference type="NCBI Taxonomy" id="31234"/>
    <lineage>
        <taxon>Eukaryota</taxon>
        <taxon>Metazoa</taxon>
        <taxon>Ecdysozoa</taxon>
        <taxon>Nematoda</taxon>
        <taxon>Chromadorea</taxon>
        <taxon>Rhabditida</taxon>
        <taxon>Rhabditina</taxon>
        <taxon>Rhabditomorpha</taxon>
        <taxon>Rhabditoidea</taxon>
        <taxon>Rhabditidae</taxon>
        <taxon>Peloderinae</taxon>
        <taxon>Caenorhabditis</taxon>
    </lineage>
</organism>
<dbReference type="AlphaFoldDB" id="E3MVH2"/>
<reference evidence="2" key="1">
    <citation type="submission" date="2007-07" db="EMBL/GenBank/DDBJ databases">
        <title>PCAP assembly of the Caenorhabditis remanei genome.</title>
        <authorList>
            <consortium name="The Caenorhabditis remanei Sequencing Consortium"/>
            <person name="Wilson R.K."/>
        </authorList>
    </citation>
    <scope>NUCLEOTIDE SEQUENCE [LARGE SCALE GENOMIC DNA]</scope>
    <source>
        <strain evidence="2">PB4641</strain>
    </source>
</reference>
<dbReference type="Proteomes" id="UP000008281">
    <property type="component" value="Unassembled WGS sequence"/>
</dbReference>
<evidence type="ECO:0000313" key="3">
    <source>
        <dbReference type="Proteomes" id="UP000008281"/>
    </source>
</evidence>
<dbReference type="eggNOG" id="ENOG502TJ76">
    <property type="taxonomic scope" value="Eukaryota"/>
</dbReference>
<name>E3MVH2_CAERE</name>
<dbReference type="PANTHER" id="PTHR31847">
    <property type="entry name" value="PROTEIN CBG10327"/>
    <property type="match status" value="1"/>
</dbReference>
<gene>
    <name evidence="2" type="ORF">CRE_24623</name>
</gene>
<dbReference type="EMBL" id="DS268482">
    <property type="protein sequence ID" value="EFP10146.1"/>
    <property type="molecule type" value="Genomic_DNA"/>
</dbReference>
<dbReference type="HOGENOM" id="CLU_092918_0_0_1"/>
<evidence type="ECO:0000256" key="1">
    <source>
        <dbReference type="SAM" id="Phobius"/>
    </source>
</evidence>
<keyword evidence="1" id="KW-1133">Transmembrane helix</keyword>
<dbReference type="FunCoup" id="E3MVH2">
    <property type="interactions" value="869"/>
</dbReference>
<feature type="transmembrane region" description="Helical" evidence="1">
    <location>
        <begin position="115"/>
        <end position="135"/>
    </location>
</feature>
<proteinExistence type="predicted"/>
<keyword evidence="1" id="KW-0812">Transmembrane</keyword>
<dbReference type="OMA" id="WHRIFIA"/>
<dbReference type="OrthoDB" id="5908761at2759"/>
<keyword evidence="3" id="KW-1185">Reference proteome</keyword>
<sequence>MGMISTEFYWTFLCFFMMLFTLPILLHIHWLYDDHEKNFYSSLVILLYYLPTYFAIKVKDRKKLLPTAEWFVRHRYMLAGAMIALNILMIVNSVIRLVGLWENVSVSISLFSQNIVVTCMLVIVIMYIPISIFFHCADVELRFSHLKSTKLSKKQWLVLFGFHTLLAALYATLFLFDGSSLGKEELVLNFRLVRCFCQVLNILSIPMSYQAILLWNSDNLRFKGKYPNTTRNWTGLMKKNPDGTWEIDQSPEDHNISIV</sequence>
<protein>
    <submittedName>
        <fullName evidence="2">Uncharacterized protein</fullName>
    </submittedName>
</protein>
<feature type="transmembrane region" description="Helical" evidence="1">
    <location>
        <begin position="156"/>
        <end position="176"/>
    </location>
</feature>